<proteinExistence type="predicted"/>
<protein>
    <submittedName>
        <fullName evidence="2">DUF615 domain-containing protein</fullName>
    </submittedName>
</protein>
<keyword evidence="1" id="KW-1185">Reference proteome</keyword>
<dbReference type="WBParaSite" id="Csp11.Scaffold630.g18639.t1">
    <property type="protein sequence ID" value="Csp11.Scaffold630.g18639.t1"/>
    <property type="gene ID" value="Csp11.Scaffold630.g18639"/>
</dbReference>
<organism evidence="1 2">
    <name type="scientific">Caenorhabditis tropicalis</name>
    <dbReference type="NCBI Taxonomy" id="1561998"/>
    <lineage>
        <taxon>Eukaryota</taxon>
        <taxon>Metazoa</taxon>
        <taxon>Ecdysozoa</taxon>
        <taxon>Nematoda</taxon>
        <taxon>Chromadorea</taxon>
        <taxon>Rhabditida</taxon>
        <taxon>Rhabditina</taxon>
        <taxon>Rhabditomorpha</taxon>
        <taxon>Rhabditoidea</taxon>
        <taxon>Rhabditidae</taxon>
        <taxon>Peloderinae</taxon>
        <taxon>Caenorhabditis</taxon>
    </lineage>
</organism>
<evidence type="ECO:0000313" key="2">
    <source>
        <dbReference type="WBParaSite" id="Csp11.Scaffold630.g18639.t1"/>
    </source>
</evidence>
<dbReference type="AlphaFoldDB" id="A0A1I7URJ8"/>
<dbReference type="eggNOG" id="ENOG502TIYA">
    <property type="taxonomic scope" value="Eukaryota"/>
</dbReference>
<name>A0A1I7URJ8_9PELO</name>
<accession>A0A1I7URJ8</accession>
<sequence>MEDSNEHVRDPRIVKATEPCTTEPKNWSFLKMECEGTIEKIKTLDSILLEGTSEEQKLLHAISESARVYTRRQEISAIVDAYTPCPEKHHILILLRKIRSLDEESFIGKAMVAFEDTNFKSGFLKQLRDMKELDLKKREVDAQNFMRALQLTYLEMAFKKPG</sequence>
<reference evidence="2" key="1">
    <citation type="submission" date="2016-11" db="UniProtKB">
        <authorList>
            <consortium name="WormBaseParasite"/>
        </authorList>
    </citation>
    <scope>IDENTIFICATION</scope>
</reference>
<dbReference type="Proteomes" id="UP000095282">
    <property type="component" value="Unplaced"/>
</dbReference>
<evidence type="ECO:0000313" key="1">
    <source>
        <dbReference type="Proteomes" id="UP000095282"/>
    </source>
</evidence>